<feature type="domain" description="N-acetyltransferase" evidence="4">
    <location>
        <begin position="64"/>
        <end position="209"/>
    </location>
</feature>
<dbReference type="CDD" id="cd04301">
    <property type="entry name" value="NAT_SF"/>
    <property type="match status" value="1"/>
</dbReference>
<evidence type="ECO:0000256" key="3">
    <source>
        <dbReference type="ARBA" id="ARBA00038502"/>
    </source>
</evidence>
<protein>
    <recommendedName>
        <fullName evidence="4">N-acetyltransferase domain-containing protein</fullName>
    </recommendedName>
</protein>
<dbReference type="OrthoDB" id="64477at2759"/>
<evidence type="ECO:0000256" key="1">
    <source>
        <dbReference type="ARBA" id="ARBA00022679"/>
    </source>
</evidence>
<comment type="caution">
    <text evidence="5">The sequence shown here is derived from an EMBL/GenBank/DDBJ whole genome shotgun (WGS) entry which is preliminary data.</text>
</comment>
<dbReference type="PROSITE" id="PS51186">
    <property type="entry name" value="GNAT"/>
    <property type="match status" value="1"/>
</dbReference>
<sequence>MATKPNPQLIPDPQRPFDTTRLSLRGVRQPEDLPLFLAIGNDQSGFMNSNLANTALPSPADTVKFMKSVAEESLLGATIWMKPTLDSGTEGQEKGNDGASSAHLKSEWGTAIGEIHLSKLPSDAQHHRWTEIGIDILPEFQGRGYGGEAIEWALDYAFRRAGLHRVRIRAFEWNAGAVKLYEKVGFKVEGGEREALWHDGRWWDGIFLGMLEREWWGMQNARKGELSQEERRRTSRAIRIDESET</sequence>
<dbReference type="InterPro" id="IPR051531">
    <property type="entry name" value="N-acetyltransferase"/>
</dbReference>
<keyword evidence="2" id="KW-0012">Acyltransferase</keyword>
<keyword evidence="6" id="KW-1185">Reference proteome</keyword>
<accession>A0A8H7J8Z6</accession>
<dbReference type="Proteomes" id="UP000651452">
    <property type="component" value="Unassembled WGS sequence"/>
</dbReference>
<dbReference type="PANTHER" id="PTHR43792:SF8">
    <property type="entry name" value="[RIBOSOMAL PROTEIN US5]-ALANINE N-ACETYLTRANSFERASE"/>
    <property type="match status" value="1"/>
</dbReference>
<dbReference type="GO" id="GO:0016747">
    <property type="term" value="F:acyltransferase activity, transferring groups other than amino-acyl groups"/>
    <property type="evidence" value="ECO:0007669"/>
    <property type="project" value="InterPro"/>
</dbReference>
<evidence type="ECO:0000259" key="4">
    <source>
        <dbReference type="PROSITE" id="PS51186"/>
    </source>
</evidence>
<dbReference type="EMBL" id="RZGK01000007">
    <property type="protein sequence ID" value="KAF9697931.1"/>
    <property type="molecule type" value="Genomic_DNA"/>
</dbReference>
<reference evidence="5" key="2">
    <citation type="submission" date="2020-09" db="EMBL/GenBank/DDBJ databases">
        <title>Reference genome assembly for Australian Ascochyta lentis isolate Al4.</title>
        <authorList>
            <person name="Lee R.C."/>
            <person name="Farfan-Caceres L.M."/>
            <person name="Debler J.W."/>
            <person name="Williams A.H."/>
            <person name="Henares B.M."/>
        </authorList>
    </citation>
    <scope>NUCLEOTIDE SEQUENCE</scope>
    <source>
        <strain evidence="5">Al4</strain>
    </source>
</reference>
<dbReference type="Gene3D" id="3.40.630.30">
    <property type="match status" value="1"/>
</dbReference>
<reference evidence="5" key="1">
    <citation type="submission" date="2018-12" db="EMBL/GenBank/DDBJ databases">
        <authorList>
            <person name="Syme R.A."/>
            <person name="Farfan-Caceres L."/>
            <person name="Lichtenzveig J."/>
        </authorList>
    </citation>
    <scope>NUCLEOTIDE SEQUENCE</scope>
    <source>
        <strain evidence="5">Al4</strain>
    </source>
</reference>
<name>A0A8H7J8Z6_9PLEO</name>
<dbReference type="Pfam" id="PF13302">
    <property type="entry name" value="Acetyltransf_3"/>
    <property type="match status" value="1"/>
</dbReference>
<comment type="similarity">
    <text evidence="3">Belongs to the acetyltransferase family. RimJ subfamily.</text>
</comment>
<organism evidence="5 6">
    <name type="scientific">Ascochyta lentis</name>
    <dbReference type="NCBI Taxonomy" id="205686"/>
    <lineage>
        <taxon>Eukaryota</taxon>
        <taxon>Fungi</taxon>
        <taxon>Dikarya</taxon>
        <taxon>Ascomycota</taxon>
        <taxon>Pezizomycotina</taxon>
        <taxon>Dothideomycetes</taxon>
        <taxon>Pleosporomycetidae</taxon>
        <taxon>Pleosporales</taxon>
        <taxon>Pleosporineae</taxon>
        <taxon>Didymellaceae</taxon>
        <taxon>Ascochyta</taxon>
    </lineage>
</organism>
<proteinExistence type="inferred from homology"/>
<dbReference type="PANTHER" id="PTHR43792">
    <property type="entry name" value="GNAT FAMILY, PUTATIVE (AFU_ORTHOLOGUE AFUA_3G00765)-RELATED-RELATED"/>
    <property type="match status" value="1"/>
</dbReference>
<dbReference type="InterPro" id="IPR000182">
    <property type="entry name" value="GNAT_dom"/>
</dbReference>
<gene>
    <name evidence="5" type="ORF">EKO04_003980</name>
</gene>
<dbReference type="InterPro" id="IPR016181">
    <property type="entry name" value="Acyl_CoA_acyltransferase"/>
</dbReference>
<dbReference type="AlphaFoldDB" id="A0A8H7J8Z6"/>
<evidence type="ECO:0000313" key="6">
    <source>
        <dbReference type="Proteomes" id="UP000651452"/>
    </source>
</evidence>
<keyword evidence="1" id="KW-0808">Transferase</keyword>
<evidence type="ECO:0000256" key="2">
    <source>
        <dbReference type="ARBA" id="ARBA00023315"/>
    </source>
</evidence>
<evidence type="ECO:0000313" key="5">
    <source>
        <dbReference type="EMBL" id="KAF9697931.1"/>
    </source>
</evidence>
<dbReference type="SUPFAM" id="SSF55729">
    <property type="entry name" value="Acyl-CoA N-acyltransferases (Nat)"/>
    <property type="match status" value="1"/>
</dbReference>